<dbReference type="GO" id="GO:0004674">
    <property type="term" value="F:protein serine/threonine kinase activity"/>
    <property type="evidence" value="ECO:0007669"/>
    <property type="project" value="UniProtKB-KW"/>
</dbReference>
<name>A0A182J7Q0_ANOAO</name>
<keyword evidence="2" id="KW-0808">Transferase</keyword>
<dbReference type="PROSITE" id="PS50011">
    <property type="entry name" value="PROTEIN_KINASE_DOM"/>
    <property type="match status" value="1"/>
</dbReference>
<dbReference type="STRING" id="41427.A0A182J7Q0"/>
<dbReference type="InterPro" id="IPR000719">
    <property type="entry name" value="Prot_kinase_dom"/>
</dbReference>
<dbReference type="Gene3D" id="3.30.200.20">
    <property type="entry name" value="Phosphorylase Kinase, domain 1"/>
    <property type="match status" value="1"/>
</dbReference>
<organism evidence="7">
    <name type="scientific">Anopheles atroparvus</name>
    <name type="common">European mosquito</name>
    <dbReference type="NCBI Taxonomy" id="41427"/>
    <lineage>
        <taxon>Eukaryota</taxon>
        <taxon>Metazoa</taxon>
        <taxon>Ecdysozoa</taxon>
        <taxon>Arthropoda</taxon>
        <taxon>Hexapoda</taxon>
        <taxon>Insecta</taxon>
        <taxon>Pterygota</taxon>
        <taxon>Neoptera</taxon>
        <taxon>Endopterygota</taxon>
        <taxon>Diptera</taxon>
        <taxon>Nematocera</taxon>
        <taxon>Culicoidea</taxon>
        <taxon>Culicidae</taxon>
        <taxon>Anophelinae</taxon>
        <taxon>Anopheles</taxon>
    </lineage>
</organism>
<evidence type="ECO:0000256" key="2">
    <source>
        <dbReference type="ARBA" id="ARBA00022679"/>
    </source>
</evidence>
<dbReference type="InterPro" id="IPR017441">
    <property type="entry name" value="Protein_kinase_ATP_BS"/>
</dbReference>
<keyword evidence="1 6" id="KW-0723">Serine/threonine-protein kinase</keyword>
<dbReference type="FunFam" id="1.10.510.10:FF:000624">
    <property type="entry name" value="Mitogen-activated protein kinase"/>
    <property type="match status" value="1"/>
</dbReference>
<dbReference type="InterPro" id="IPR011009">
    <property type="entry name" value="Kinase-like_dom_sf"/>
</dbReference>
<keyword evidence="3 6" id="KW-0547">Nucleotide-binding</keyword>
<evidence type="ECO:0000256" key="1">
    <source>
        <dbReference type="ARBA" id="ARBA00022527"/>
    </source>
</evidence>
<dbReference type="Gene3D" id="1.10.510.10">
    <property type="entry name" value="Transferase(Phosphotransferase) domain 1"/>
    <property type="match status" value="1"/>
</dbReference>
<dbReference type="PROSITE" id="PS00108">
    <property type="entry name" value="PROTEIN_KINASE_ST"/>
    <property type="match status" value="1"/>
</dbReference>
<dbReference type="InterPro" id="IPR050117">
    <property type="entry name" value="MAPK"/>
</dbReference>
<keyword evidence="4" id="KW-0418">Kinase</keyword>
<keyword evidence="5 6" id="KW-0067">ATP-binding</keyword>
<dbReference type="InterPro" id="IPR008271">
    <property type="entry name" value="Ser/Thr_kinase_AS"/>
</dbReference>
<dbReference type="SMART" id="SM00220">
    <property type="entry name" value="S_TKc"/>
    <property type="match status" value="1"/>
</dbReference>
<dbReference type="PANTHER" id="PTHR24055">
    <property type="entry name" value="MITOGEN-ACTIVATED PROTEIN KINASE"/>
    <property type="match status" value="1"/>
</dbReference>
<reference evidence="7" key="1">
    <citation type="submission" date="2022-08" db="UniProtKB">
        <authorList>
            <consortium name="EnsemblMetazoa"/>
        </authorList>
    </citation>
    <scope>IDENTIFICATION</scope>
    <source>
        <strain evidence="7">EBRO</strain>
    </source>
</reference>
<proteinExistence type="inferred from homology"/>
<dbReference type="Pfam" id="PF00069">
    <property type="entry name" value="Pkinase"/>
    <property type="match status" value="1"/>
</dbReference>
<comment type="similarity">
    <text evidence="6">Belongs to the protein kinase superfamily.</text>
</comment>
<evidence type="ECO:0000313" key="7">
    <source>
        <dbReference type="EnsemblMetazoa" id="AATE012938-PA.1"/>
    </source>
</evidence>
<sequence>MSSFTLEGYKVLELIGEGAFSKVYLVKDRKLGNYYAAKQLQDKCENLDDTTFDSEVKLIKTVPSHPNLVNIVGLVHANNCLTLIMDLMDMSLYNLMERRHSALSESRARRILLQIVCGLEHLHRNGVFHRDIKPENILIKHVHGLHGKEIVRLGDFGTLERIDAPKPYTPYIATRWYRAPECLLTDGYYGPKMDIWALGCSFYEMVTREPLFPGRGEEHMLELIHDLLGTPSESLLKKFKKNPELTNFKKRLPQDFRHLLPTLSAGGIAVMKKMIAYHPNQRISASDLLNHMYFSDLTNLSRRKKLSTFSQSVQSLNVGTKRKESTKNFSFARKVNLRSRDPSVWSGDSGVSGATFHRLSIEDQTKRKRNLERMWGMTDGPEKRHLSRQICHIPRVAKHELQ</sequence>
<evidence type="ECO:0000256" key="6">
    <source>
        <dbReference type="RuleBase" id="RU000304"/>
    </source>
</evidence>
<accession>A0A182J7Q0</accession>
<dbReference type="PROSITE" id="PS00107">
    <property type="entry name" value="PROTEIN_KINASE_ATP"/>
    <property type="match status" value="1"/>
</dbReference>
<dbReference type="SUPFAM" id="SSF56112">
    <property type="entry name" value="Protein kinase-like (PK-like)"/>
    <property type="match status" value="1"/>
</dbReference>
<evidence type="ECO:0000256" key="4">
    <source>
        <dbReference type="ARBA" id="ARBA00022777"/>
    </source>
</evidence>
<evidence type="ECO:0000256" key="5">
    <source>
        <dbReference type="ARBA" id="ARBA00022840"/>
    </source>
</evidence>
<dbReference type="GO" id="GO:0005524">
    <property type="term" value="F:ATP binding"/>
    <property type="evidence" value="ECO:0007669"/>
    <property type="project" value="UniProtKB-UniRule"/>
</dbReference>
<protein>
    <submittedName>
        <fullName evidence="7">Uncharacterized protein</fullName>
    </submittedName>
</protein>
<evidence type="ECO:0000256" key="3">
    <source>
        <dbReference type="ARBA" id="ARBA00022741"/>
    </source>
</evidence>
<dbReference type="AlphaFoldDB" id="A0A182J7Q0"/>
<dbReference type="VEuPathDB" id="VectorBase:AATE012938"/>
<dbReference type="EnsemblMetazoa" id="AATE012938-RA">
    <property type="protein sequence ID" value="AATE012938-PA.1"/>
    <property type="gene ID" value="AATE012938"/>
</dbReference>